<dbReference type="InterPro" id="IPR017850">
    <property type="entry name" value="Alkaline_phosphatase_core_sf"/>
</dbReference>
<evidence type="ECO:0000256" key="7">
    <source>
        <dbReference type="ARBA" id="ARBA00022842"/>
    </source>
</evidence>
<dbReference type="Gene3D" id="3.40.720.10">
    <property type="entry name" value="Alkaline Phosphatase, subunit A"/>
    <property type="match status" value="1"/>
</dbReference>
<dbReference type="SMART" id="SM00098">
    <property type="entry name" value="alkPPc"/>
    <property type="match status" value="1"/>
</dbReference>
<evidence type="ECO:0000256" key="3">
    <source>
        <dbReference type="ARBA" id="ARBA00022553"/>
    </source>
</evidence>
<evidence type="ECO:0000256" key="10">
    <source>
        <dbReference type="RuleBase" id="RU003946"/>
    </source>
</evidence>
<keyword evidence="5 11" id="KW-0378">Hydrolase</keyword>
<feature type="transmembrane region" description="Helical" evidence="13">
    <location>
        <begin position="82"/>
        <end position="104"/>
    </location>
</feature>
<dbReference type="FunCoup" id="A0A1Y2FTT9">
    <property type="interactions" value="116"/>
</dbReference>
<feature type="binding site" evidence="9">
    <location>
        <position position="399"/>
    </location>
    <ligand>
        <name>Zn(2+)</name>
        <dbReference type="ChEBI" id="CHEBI:29105"/>
        <label>2</label>
    </ligand>
</feature>
<feature type="binding site" evidence="9">
    <location>
        <position position="244"/>
    </location>
    <ligand>
        <name>Mg(2+)</name>
        <dbReference type="ChEBI" id="CHEBI:18420"/>
    </ligand>
</feature>
<dbReference type="SUPFAM" id="SSF53649">
    <property type="entry name" value="Alkaline phosphatase-like"/>
    <property type="match status" value="1"/>
</dbReference>
<evidence type="ECO:0000256" key="1">
    <source>
        <dbReference type="ARBA" id="ARBA00005984"/>
    </source>
</evidence>
<evidence type="ECO:0000256" key="5">
    <source>
        <dbReference type="ARBA" id="ARBA00022801"/>
    </source>
</evidence>
<dbReference type="Pfam" id="PF00245">
    <property type="entry name" value="Alk_phosphatase"/>
    <property type="match status" value="1"/>
</dbReference>
<keyword evidence="4 9" id="KW-0479">Metal-binding</keyword>
<dbReference type="PANTHER" id="PTHR11596">
    <property type="entry name" value="ALKALINE PHOSPHATASE"/>
    <property type="match status" value="1"/>
</dbReference>
<feature type="compositionally biased region" description="Basic and acidic residues" evidence="12">
    <location>
        <begin position="610"/>
        <end position="621"/>
    </location>
</feature>
<reference evidence="14 15" key="1">
    <citation type="submission" date="2016-07" db="EMBL/GenBank/DDBJ databases">
        <title>Pervasive Adenine N6-methylation of Active Genes in Fungi.</title>
        <authorList>
            <consortium name="DOE Joint Genome Institute"/>
            <person name="Mondo S.J."/>
            <person name="Dannebaum R.O."/>
            <person name="Kuo R.C."/>
            <person name="Labutti K."/>
            <person name="Haridas S."/>
            <person name="Kuo A."/>
            <person name="Salamov A."/>
            <person name="Ahrendt S.R."/>
            <person name="Lipzen A."/>
            <person name="Sullivan W."/>
            <person name="Andreopoulos W.B."/>
            <person name="Clum A."/>
            <person name="Lindquist E."/>
            <person name="Daum C."/>
            <person name="Ramamoorthy G.K."/>
            <person name="Gryganskyi A."/>
            <person name="Culley D."/>
            <person name="Magnuson J.K."/>
            <person name="James T.Y."/>
            <person name="O'Malley M.A."/>
            <person name="Stajich J.E."/>
            <person name="Spatafora J.W."/>
            <person name="Visel A."/>
            <person name="Grigoriev I.V."/>
        </authorList>
    </citation>
    <scope>NUCLEOTIDE SEQUENCE [LARGE SCALE GENOMIC DNA]</scope>
    <source>
        <strain evidence="14 15">62-1032</strain>
    </source>
</reference>
<comment type="caution">
    <text evidence="14">The sequence shown here is derived from an EMBL/GenBank/DDBJ whole genome shotgun (WGS) entry which is preliminary data.</text>
</comment>
<dbReference type="EC" id="3.1.3.1" evidence="2 11"/>
<evidence type="ECO:0000256" key="6">
    <source>
        <dbReference type="ARBA" id="ARBA00022833"/>
    </source>
</evidence>
<dbReference type="AlphaFoldDB" id="A0A1Y2FTT9"/>
<evidence type="ECO:0000313" key="14">
    <source>
        <dbReference type="EMBL" id="ORY87441.1"/>
    </source>
</evidence>
<dbReference type="InParanoid" id="A0A1Y2FTT9"/>
<evidence type="ECO:0000256" key="4">
    <source>
        <dbReference type="ARBA" id="ARBA00022723"/>
    </source>
</evidence>
<protein>
    <recommendedName>
        <fullName evidence="2 11">Alkaline phosphatase</fullName>
        <ecNumber evidence="2 11">3.1.3.1</ecNumber>
    </recommendedName>
</protein>
<dbReference type="InterPro" id="IPR001952">
    <property type="entry name" value="Alkaline_phosphatase"/>
</dbReference>
<feature type="binding site" evidence="9">
    <location>
        <position position="545"/>
    </location>
    <ligand>
        <name>Zn(2+)</name>
        <dbReference type="ChEBI" id="CHEBI:29105"/>
        <label>2</label>
    </ligand>
</feature>
<name>A0A1Y2FTT9_9BASI</name>
<dbReference type="CDD" id="cd16012">
    <property type="entry name" value="ALP"/>
    <property type="match status" value="1"/>
</dbReference>
<feature type="compositionally biased region" description="Polar residues" evidence="12">
    <location>
        <begin position="598"/>
        <end position="609"/>
    </location>
</feature>
<keyword evidence="15" id="KW-1185">Reference proteome</keyword>
<dbReference type="GO" id="GO:0004035">
    <property type="term" value="F:alkaline phosphatase activity"/>
    <property type="evidence" value="ECO:0007669"/>
    <property type="project" value="UniProtKB-EC"/>
</dbReference>
<feature type="binding site" evidence="9">
    <location>
        <position position="246"/>
    </location>
    <ligand>
        <name>Mg(2+)</name>
        <dbReference type="ChEBI" id="CHEBI:18420"/>
    </ligand>
</feature>
<comment type="similarity">
    <text evidence="1 10">Belongs to the alkaline phosphatase family.</text>
</comment>
<sequence length="621" mass="66846">MSRSPQAIELDPVQFVLDEETASNSSHTESLLGRHSPSSSDEKQSTSAAGAASNRPRILIPTRDMIAAAAGRRREAPSHVKTVVVGLLGLLALAYGVTSLLSLGSRFGGAPSVRVILMISDGMGPASETMSREFLQYLHDTRSVDGGSLLNGSVWATLAGGFERDGFGLTPLDEMLVGASRTRSSNSLVTDSAAGATAFSCGIKTYNGAIGVEPAEKKPCGTVLEAARRQGFLTGLVSTSRITHATPASFYAHVVDRDLESEIASFLVGTGPRGPSVDIALGGGECFFLPNSTKGSCRTDGEDMLAKAEELDVTLLRGMNDLRAWHDGDGHEGGRVLGLFARDHMSYEIDRQQNSVLENEQPSLKEMASHALQYLENASAGGKGFFLMVEGSRIDMAGHNNDPVGHLSDMLAYHEAVRFVKEWVDKSNEEGTPCVLISVSDHETGGLSLGRQLTTKYPEYAWYPDALLNATHSTEHLGALVAANSSATRDWLRSEIYGRGLGITDVTEKEIDELWPHRKTAYWSNRVLADAISRRAQIGWSSAGHSGVDVNLYAYGFNASGIAGNRENTEIGSYIEHAMGLNLDVVTMELNKDLAWHSTSAGKSPQTTQRRTEVKHYHGDF</sequence>
<organism evidence="14 15">
    <name type="scientific">Leucosporidium creatinivorum</name>
    <dbReference type="NCBI Taxonomy" id="106004"/>
    <lineage>
        <taxon>Eukaryota</taxon>
        <taxon>Fungi</taxon>
        <taxon>Dikarya</taxon>
        <taxon>Basidiomycota</taxon>
        <taxon>Pucciniomycotina</taxon>
        <taxon>Microbotryomycetes</taxon>
        <taxon>Leucosporidiales</taxon>
        <taxon>Leucosporidium</taxon>
    </lineage>
</organism>
<dbReference type="PRINTS" id="PR00113">
    <property type="entry name" value="ALKPHPHTASE"/>
</dbReference>
<keyword evidence="13" id="KW-1133">Transmembrane helix</keyword>
<dbReference type="PANTHER" id="PTHR11596:SF5">
    <property type="entry name" value="ALKALINE PHOSPHATASE"/>
    <property type="match status" value="1"/>
</dbReference>
<dbReference type="OrthoDB" id="5818554at2759"/>
<feature type="binding site" evidence="9">
    <location>
        <position position="441"/>
    </location>
    <ligand>
        <name>Zn(2+)</name>
        <dbReference type="ChEBI" id="CHEBI:29105"/>
        <label>2</label>
    </ligand>
</feature>
<dbReference type="GO" id="GO:0000329">
    <property type="term" value="C:fungal-type vacuole membrane"/>
    <property type="evidence" value="ECO:0007669"/>
    <property type="project" value="TreeGrafter"/>
</dbReference>
<comment type="cofactor">
    <cofactor evidence="9">
        <name>Zn(2+)</name>
        <dbReference type="ChEBI" id="CHEBI:29105"/>
    </cofactor>
    <text evidence="9">Binds 2 Zn(2+) ions.</text>
</comment>
<evidence type="ECO:0000256" key="12">
    <source>
        <dbReference type="SAM" id="MobiDB-lite"/>
    </source>
</evidence>
<keyword evidence="13" id="KW-0472">Membrane</keyword>
<dbReference type="PROSITE" id="PS00123">
    <property type="entry name" value="ALKALINE_PHOSPHATASE"/>
    <property type="match status" value="1"/>
</dbReference>
<accession>A0A1Y2FTT9</accession>
<feature type="binding site" evidence="9">
    <location>
        <position position="395"/>
    </location>
    <ligand>
        <name>Zn(2+)</name>
        <dbReference type="ChEBI" id="CHEBI:29105"/>
        <label>2</label>
    </ligand>
</feature>
<feature type="region of interest" description="Disordered" evidence="12">
    <location>
        <begin position="18"/>
        <end position="54"/>
    </location>
</feature>
<dbReference type="STRING" id="106004.A0A1Y2FTT9"/>
<proteinExistence type="inferred from homology"/>
<feature type="binding site" evidence="9">
    <location>
        <position position="442"/>
    </location>
    <ligand>
        <name>Zn(2+)</name>
        <dbReference type="ChEBI" id="CHEBI:29105"/>
        <label>2</label>
    </ligand>
</feature>
<feature type="binding site" evidence="9">
    <location>
        <position position="390"/>
    </location>
    <ligand>
        <name>Mg(2+)</name>
        <dbReference type="ChEBI" id="CHEBI:18420"/>
    </ligand>
</feature>
<keyword evidence="13" id="KW-0812">Transmembrane</keyword>
<keyword evidence="7 9" id="KW-0460">Magnesium</keyword>
<dbReference type="InterPro" id="IPR018299">
    <property type="entry name" value="Alkaline_phosphatase_AS"/>
</dbReference>
<feature type="region of interest" description="Disordered" evidence="12">
    <location>
        <begin position="598"/>
        <end position="621"/>
    </location>
</feature>
<keyword evidence="3" id="KW-0597">Phosphoprotein</keyword>
<gene>
    <name evidence="14" type="ORF">BCR35DRAFT_277321</name>
</gene>
<comment type="cofactor">
    <cofactor evidence="9">
        <name>Mg(2+)</name>
        <dbReference type="ChEBI" id="CHEBI:18420"/>
    </cofactor>
    <text evidence="9">Binds 1 Mg(2+) ion.</text>
</comment>
<dbReference type="GO" id="GO:0046872">
    <property type="term" value="F:metal ion binding"/>
    <property type="evidence" value="ECO:0007669"/>
    <property type="project" value="UniProtKB-KW"/>
</dbReference>
<evidence type="ECO:0000313" key="15">
    <source>
        <dbReference type="Proteomes" id="UP000193467"/>
    </source>
</evidence>
<comment type="catalytic activity">
    <reaction evidence="11">
        <text>a phosphate monoester + H2O = an alcohol + phosphate</text>
        <dbReference type="Rhea" id="RHEA:15017"/>
        <dbReference type="ChEBI" id="CHEBI:15377"/>
        <dbReference type="ChEBI" id="CHEBI:30879"/>
        <dbReference type="ChEBI" id="CHEBI:43474"/>
        <dbReference type="ChEBI" id="CHEBI:67140"/>
        <dbReference type="EC" id="3.1.3.1"/>
    </reaction>
</comment>
<evidence type="ECO:0000256" key="2">
    <source>
        <dbReference type="ARBA" id="ARBA00012647"/>
    </source>
</evidence>
<dbReference type="Gene3D" id="1.10.60.40">
    <property type="match status" value="1"/>
</dbReference>
<dbReference type="Proteomes" id="UP000193467">
    <property type="component" value="Unassembled WGS sequence"/>
</dbReference>
<evidence type="ECO:0000256" key="11">
    <source>
        <dbReference type="RuleBase" id="RU003947"/>
    </source>
</evidence>
<evidence type="ECO:0000256" key="9">
    <source>
        <dbReference type="PIRSR" id="PIRSR601952-2"/>
    </source>
</evidence>
<evidence type="ECO:0000256" key="8">
    <source>
        <dbReference type="PIRSR" id="PIRSR601952-1"/>
    </source>
</evidence>
<evidence type="ECO:0000256" key="13">
    <source>
        <dbReference type="SAM" id="Phobius"/>
    </source>
</evidence>
<feature type="active site" description="Phosphoserine intermediate" evidence="8">
    <location>
        <position position="192"/>
    </location>
</feature>
<dbReference type="EMBL" id="MCGR01000013">
    <property type="protein sequence ID" value="ORY87441.1"/>
    <property type="molecule type" value="Genomic_DNA"/>
</dbReference>
<keyword evidence="6 9" id="KW-0862">Zinc</keyword>